<feature type="compositionally biased region" description="Polar residues" evidence="1">
    <location>
        <begin position="30"/>
        <end position="40"/>
    </location>
</feature>
<accession>D1AAK4</accession>
<dbReference type="PANTHER" id="PTHR36221:SF1">
    <property type="entry name" value="DUF742 DOMAIN-CONTAINING PROTEIN"/>
    <property type="match status" value="1"/>
</dbReference>
<evidence type="ECO:0008006" key="4">
    <source>
        <dbReference type="Google" id="ProtNLM"/>
    </source>
</evidence>
<evidence type="ECO:0000313" key="3">
    <source>
        <dbReference type="Proteomes" id="UP000001918"/>
    </source>
</evidence>
<dbReference type="Pfam" id="PF05331">
    <property type="entry name" value="DUF742"/>
    <property type="match status" value="1"/>
</dbReference>
<evidence type="ECO:0000313" key="2">
    <source>
        <dbReference type="EMBL" id="ACY97014.1"/>
    </source>
</evidence>
<sequence>MTDRHGPLGTGDPAEEARRRPVRPYVITRGRSQPTRNTFRPETLLIATDPDRRLPPSATLEQRRFLEVCRGLLSLSEAAEALGLPISVAAVVASDLVDAGHLTIRSNPPSAASDPTLLRALLDGLRRL</sequence>
<dbReference type="RefSeq" id="WP_012851798.1">
    <property type="nucleotide sequence ID" value="NC_013510.1"/>
</dbReference>
<gene>
    <name evidence="2" type="ordered locus">Tcur_1435</name>
</gene>
<dbReference type="eggNOG" id="ENOG50337YD">
    <property type="taxonomic scope" value="Bacteria"/>
</dbReference>
<name>D1AAK4_THECD</name>
<dbReference type="STRING" id="471852.Tcur_1435"/>
<protein>
    <recommendedName>
        <fullName evidence="4">DUF742 domain-containing protein</fullName>
    </recommendedName>
</protein>
<dbReference type="OrthoDB" id="3534386at2"/>
<dbReference type="Proteomes" id="UP000001918">
    <property type="component" value="Chromosome"/>
</dbReference>
<reference evidence="2 3" key="1">
    <citation type="journal article" date="2011" name="Stand. Genomic Sci.">
        <title>Complete genome sequence of Thermomonospora curvata type strain (B9).</title>
        <authorList>
            <person name="Chertkov O."/>
            <person name="Sikorski J."/>
            <person name="Nolan M."/>
            <person name="Lapidus A."/>
            <person name="Lucas S."/>
            <person name="Del Rio T.G."/>
            <person name="Tice H."/>
            <person name="Cheng J.F."/>
            <person name="Goodwin L."/>
            <person name="Pitluck S."/>
            <person name="Liolios K."/>
            <person name="Ivanova N."/>
            <person name="Mavromatis K."/>
            <person name="Mikhailova N."/>
            <person name="Ovchinnikova G."/>
            <person name="Pati A."/>
            <person name="Chen A."/>
            <person name="Palaniappan K."/>
            <person name="Djao O.D."/>
            <person name="Land M."/>
            <person name="Hauser L."/>
            <person name="Chang Y.J."/>
            <person name="Jeffries C.D."/>
            <person name="Brettin T."/>
            <person name="Han C."/>
            <person name="Detter J.C."/>
            <person name="Rohde M."/>
            <person name="Goker M."/>
            <person name="Woyke T."/>
            <person name="Bristow J."/>
            <person name="Eisen J.A."/>
            <person name="Markowitz V."/>
            <person name="Hugenholtz P."/>
            <person name="Klenk H.P."/>
            <person name="Kyrpides N.C."/>
        </authorList>
    </citation>
    <scope>NUCLEOTIDE SEQUENCE [LARGE SCALE GENOMIC DNA]</scope>
    <source>
        <strain evidence="3">ATCC 19995 / DSM 43183 / JCM 3096 / KCTC 9072 / NBRC 15933 / NCIMB 10081 / Henssen B9</strain>
    </source>
</reference>
<organism evidence="2 3">
    <name type="scientific">Thermomonospora curvata (strain ATCC 19995 / DSM 43183 / JCM 3096 / KCTC 9072 / NBRC 15933 / NCIMB 10081 / Henssen B9)</name>
    <dbReference type="NCBI Taxonomy" id="471852"/>
    <lineage>
        <taxon>Bacteria</taxon>
        <taxon>Bacillati</taxon>
        <taxon>Actinomycetota</taxon>
        <taxon>Actinomycetes</taxon>
        <taxon>Streptosporangiales</taxon>
        <taxon>Thermomonosporaceae</taxon>
        <taxon>Thermomonospora</taxon>
    </lineage>
</organism>
<evidence type="ECO:0000256" key="1">
    <source>
        <dbReference type="SAM" id="MobiDB-lite"/>
    </source>
</evidence>
<keyword evidence="3" id="KW-1185">Reference proteome</keyword>
<dbReference type="PANTHER" id="PTHR36221">
    <property type="entry name" value="DUF742 DOMAIN-CONTAINING PROTEIN"/>
    <property type="match status" value="1"/>
</dbReference>
<dbReference type="HOGENOM" id="CLU_074078_3_1_11"/>
<proteinExistence type="predicted"/>
<dbReference type="KEGG" id="tcu:Tcur_1435"/>
<feature type="region of interest" description="Disordered" evidence="1">
    <location>
        <begin position="1"/>
        <end position="58"/>
    </location>
</feature>
<dbReference type="InterPro" id="IPR007995">
    <property type="entry name" value="DUF742"/>
</dbReference>
<dbReference type="EMBL" id="CP001738">
    <property type="protein sequence ID" value="ACY97014.1"/>
    <property type="molecule type" value="Genomic_DNA"/>
</dbReference>
<dbReference type="AlphaFoldDB" id="D1AAK4"/>